<evidence type="ECO:0000259" key="6">
    <source>
        <dbReference type="Pfam" id="PF18962"/>
    </source>
</evidence>
<feature type="signal peptide" evidence="4">
    <location>
        <begin position="1"/>
        <end position="18"/>
    </location>
</feature>
<dbReference type="Gene3D" id="2.60.120.260">
    <property type="entry name" value="Galactose-binding domain-like"/>
    <property type="match status" value="1"/>
</dbReference>
<dbReference type="AlphaFoldDB" id="A0A1M5TWC3"/>
<evidence type="ECO:0000259" key="5">
    <source>
        <dbReference type="Pfam" id="PF03160"/>
    </source>
</evidence>
<dbReference type="PANTHER" id="PTHR36234:SF5">
    <property type="entry name" value="LYSYL ENDOPEPTIDASE"/>
    <property type="match status" value="1"/>
</dbReference>
<dbReference type="Gene3D" id="2.60.40.2030">
    <property type="match status" value="1"/>
</dbReference>
<name>A0A1M5TWC3_9FLAO</name>
<dbReference type="GO" id="GO:0016020">
    <property type="term" value="C:membrane"/>
    <property type="evidence" value="ECO:0007669"/>
    <property type="project" value="InterPro"/>
</dbReference>
<dbReference type="Proteomes" id="UP000184522">
    <property type="component" value="Unassembled WGS sequence"/>
</dbReference>
<feature type="domain" description="Secretion system C-terminal sorting" evidence="6">
    <location>
        <begin position="868"/>
        <end position="931"/>
    </location>
</feature>
<sequence length="942" mass="101956">MRKYLLFLTFLFSLFISAQEVSAPLKVGDEIEVNLTSNTEYNNTNSGIVYFKEFRSTGSGYVKVYFENFDLNDNDYLRIYGASNSQEFIYTGSGKVINNNGDTISEFWSATIWDDHIIMELHSQNGNGNHYGFDISRVAYGYPINKITGAFETTSQQLETVCGGDEREQAACYDGTEIGRKSEAICRLLIGGGSLCTGWLLGTEGHVMTNNHCVENAADAANTEFWFNYRNTDCSGLNADATDIVATSATFIQTSGTLDFTLLLLPSPTDPNELTAVEKYGYLSLASTPAEVGDRIYHPQHPGGRRNEIAVTTDTNPGPGGFTTVTNAGDGGARVEYFHDTEGGSSGSPVLRYEDHLVIGLHNTGGCPNGAAGRSDEIINAIGVANMPAGSIDDPNPDTPRVSFGSVPSESSEGSDCNFQEITFNLRIAMPPSENADVTINTSGTATAGSDFEILTPNPITFLAGDDEDKQITLRIYNDGFVEGNEEFTLDLSLDANGGDASLAENSSFTHIIMDDDFTPDVGSQATLMSEDFETDLSNWTISGNGTTNFSIGTATDASSANWSANGNDTSFVYVNDDSCNCDMSEERLEYSTPIDLSNYNNASLNFDIKYLDSNDQYASDAFVQTSIDNGATWQNIGGEIPSSSQWSSMSIDLTPLIGQSNVLISFLYNDLGNWAYAMALDNISISGFGEAQIQTSTSESGNNETLFNGLGTMYVYESVSGNILAALSNNNNEAYECIDLFVSRSGTGAQSFQGSTAPDLAMDKQFNITVGQQATNGDVDVTFYFTEAEISGWENAISAAGGSYTRADLSINRKPRNGNAELSSATLGTYNGGVTLTGNFSNIDGVYSFIPQEVLSVNSNEDISFSVFPNPTKDILNIESKVDFNKIEIYNIVGKKIKSLKLNENKRFSKIDMTDLDVGLYFIKLFHSTNGQSSILKIMKN</sequence>
<dbReference type="Gene3D" id="2.40.10.10">
    <property type="entry name" value="Trypsin-like serine proteases"/>
    <property type="match status" value="2"/>
</dbReference>
<dbReference type="RefSeq" id="WP_073086525.1">
    <property type="nucleotide sequence ID" value="NZ_FQWS01000002.1"/>
</dbReference>
<evidence type="ECO:0000313" key="7">
    <source>
        <dbReference type="EMBL" id="SHH54910.1"/>
    </source>
</evidence>
<dbReference type="EMBL" id="FQWS01000002">
    <property type="protein sequence ID" value="SHH54910.1"/>
    <property type="molecule type" value="Genomic_DNA"/>
</dbReference>
<keyword evidence="3" id="KW-0106">Calcium</keyword>
<dbReference type="InterPro" id="IPR003644">
    <property type="entry name" value="Calx_beta"/>
</dbReference>
<evidence type="ECO:0000313" key="8">
    <source>
        <dbReference type="Proteomes" id="UP000184522"/>
    </source>
</evidence>
<dbReference type="PANTHER" id="PTHR36234">
    <property type="entry name" value="LYSYL ENDOPEPTIDASE"/>
    <property type="match status" value="1"/>
</dbReference>
<dbReference type="InterPro" id="IPR026444">
    <property type="entry name" value="Secre_tail"/>
</dbReference>
<proteinExistence type="predicted"/>
<keyword evidence="1 4" id="KW-0732">Signal</keyword>
<evidence type="ECO:0000256" key="4">
    <source>
        <dbReference type="SAM" id="SignalP"/>
    </source>
</evidence>
<dbReference type="NCBIfam" id="TIGR04183">
    <property type="entry name" value="Por_Secre_tail"/>
    <property type="match status" value="1"/>
</dbReference>
<dbReference type="InterPro" id="IPR043504">
    <property type="entry name" value="Peptidase_S1_PA_chymotrypsin"/>
</dbReference>
<dbReference type="SUPFAM" id="SSF141072">
    <property type="entry name" value="CalX-like"/>
    <property type="match status" value="1"/>
</dbReference>
<dbReference type="Pfam" id="PF18962">
    <property type="entry name" value="Por_Secre_tail"/>
    <property type="match status" value="1"/>
</dbReference>
<dbReference type="SUPFAM" id="SSF50494">
    <property type="entry name" value="Trypsin-like serine proteases"/>
    <property type="match status" value="1"/>
</dbReference>
<keyword evidence="2" id="KW-0677">Repeat</keyword>
<reference evidence="8" key="1">
    <citation type="submission" date="2016-11" db="EMBL/GenBank/DDBJ databases">
        <authorList>
            <person name="Varghese N."/>
            <person name="Submissions S."/>
        </authorList>
    </citation>
    <scope>NUCLEOTIDE SEQUENCE [LARGE SCALE GENOMIC DNA]</scope>
    <source>
        <strain evidence="8">DSM 25330</strain>
    </source>
</reference>
<evidence type="ECO:0000256" key="3">
    <source>
        <dbReference type="ARBA" id="ARBA00022837"/>
    </source>
</evidence>
<feature type="chain" id="PRO_5012138379" evidence="4">
    <location>
        <begin position="19"/>
        <end position="942"/>
    </location>
</feature>
<organism evidence="7 8">
    <name type="scientific">Winogradskyella jejuensis</name>
    <dbReference type="NCBI Taxonomy" id="1089305"/>
    <lineage>
        <taxon>Bacteria</taxon>
        <taxon>Pseudomonadati</taxon>
        <taxon>Bacteroidota</taxon>
        <taxon>Flavobacteriia</taxon>
        <taxon>Flavobacteriales</taxon>
        <taxon>Flavobacteriaceae</taxon>
        <taxon>Winogradskyella</taxon>
    </lineage>
</organism>
<keyword evidence="8" id="KW-1185">Reference proteome</keyword>
<dbReference type="InterPro" id="IPR009003">
    <property type="entry name" value="Peptidase_S1_PA"/>
</dbReference>
<dbReference type="OrthoDB" id="5377264at2"/>
<gene>
    <name evidence="7" type="ORF">SAMN05444148_2286</name>
</gene>
<dbReference type="InterPro" id="IPR038081">
    <property type="entry name" value="CalX-like_sf"/>
</dbReference>
<feature type="domain" description="Calx-beta" evidence="5">
    <location>
        <begin position="436"/>
        <end position="517"/>
    </location>
</feature>
<dbReference type="Pfam" id="PF03160">
    <property type="entry name" value="Calx-beta"/>
    <property type="match status" value="1"/>
</dbReference>
<dbReference type="Pfam" id="PF13365">
    <property type="entry name" value="Trypsin_2"/>
    <property type="match status" value="1"/>
</dbReference>
<evidence type="ECO:0000256" key="1">
    <source>
        <dbReference type="ARBA" id="ARBA00022729"/>
    </source>
</evidence>
<evidence type="ECO:0000256" key="2">
    <source>
        <dbReference type="ARBA" id="ARBA00022737"/>
    </source>
</evidence>
<dbReference type="STRING" id="1089305.SAMN05444148_2286"/>
<accession>A0A1M5TWC3</accession>
<protein>
    <submittedName>
        <fullName evidence="7">Por secretion system C-terminal sorting domain-containing protein</fullName>
    </submittedName>
</protein>
<dbReference type="GO" id="GO:0007154">
    <property type="term" value="P:cell communication"/>
    <property type="evidence" value="ECO:0007669"/>
    <property type="project" value="InterPro"/>
</dbReference>